<dbReference type="Proteomes" id="UP001152797">
    <property type="component" value="Unassembled WGS sequence"/>
</dbReference>
<keyword evidence="3" id="KW-1185">Reference proteome</keyword>
<proteinExistence type="predicted"/>
<organism evidence="1">
    <name type="scientific">Cladocopium goreaui</name>
    <dbReference type="NCBI Taxonomy" id="2562237"/>
    <lineage>
        <taxon>Eukaryota</taxon>
        <taxon>Sar</taxon>
        <taxon>Alveolata</taxon>
        <taxon>Dinophyceae</taxon>
        <taxon>Suessiales</taxon>
        <taxon>Symbiodiniaceae</taxon>
        <taxon>Cladocopium</taxon>
    </lineage>
</organism>
<dbReference type="EMBL" id="CAMXCT020005724">
    <property type="protein sequence ID" value="CAL1166503.1"/>
    <property type="molecule type" value="Genomic_DNA"/>
</dbReference>
<dbReference type="EMBL" id="CAMXCT030005724">
    <property type="protein sequence ID" value="CAL4800440.1"/>
    <property type="molecule type" value="Genomic_DNA"/>
</dbReference>
<accession>A0A9P1DQV4</accession>
<dbReference type="AlphaFoldDB" id="A0A9P1DQV4"/>
<gene>
    <name evidence="1" type="ORF">C1SCF055_LOCUS38124</name>
</gene>
<evidence type="ECO:0000313" key="2">
    <source>
        <dbReference type="EMBL" id="CAL4800440.1"/>
    </source>
</evidence>
<protein>
    <submittedName>
        <fullName evidence="1">Uncharacterized protein</fullName>
    </submittedName>
</protein>
<comment type="caution">
    <text evidence="1">The sequence shown here is derived from an EMBL/GenBank/DDBJ whole genome shotgun (WGS) entry which is preliminary data.</text>
</comment>
<evidence type="ECO:0000313" key="3">
    <source>
        <dbReference type="Proteomes" id="UP001152797"/>
    </source>
</evidence>
<reference evidence="2 3" key="2">
    <citation type="submission" date="2024-05" db="EMBL/GenBank/DDBJ databases">
        <authorList>
            <person name="Chen Y."/>
            <person name="Shah S."/>
            <person name="Dougan E. K."/>
            <person name="Thang M."/>
            <person name="Chan C."/>
        </authorList>
    </citation>
    <scope>NUCLEOTIDE SEQUENCE [LARGE SCALE GENOMIC DNA]</scope>
</reference>
<dbReference type="OrthoDB" id="10384805at2759"/>
<evidence type="ECO:0000313" key="1">
    <source>
        <dbReference type="EMBL" id="CAI4013128.1"/>
    </source>
</evidence>
<dbReference type="EMBL" id="CAMXCT010005724">
    <property type="protein sequence ID" value="CAI4013128.1"/>
    <property type="molecule type" value="Genomic_DNA"/>
</dbReference>
<sequence length="82" mass="9521">MLNYAQADYSGRHTTRIEKTWTYLTSTERTVFLHMVAKKNKRTRELVKNEAPQRPTALVRPAAAAKLRDFYKLLGRSDEPLV</sequence>
<reference evidence="1" key="1">
    <citation type="submission" date="2022-10" db="EMBL/GenBank/DDBJ databases">
        <authorList>
            <person name="Chen Y."/>
            <person name="Dougan E. K."/>
            <person name="Chan C."/>
            <person name="Rhodes N."/>
            <person name="Thang M."/>
        </authorList>
    </citation>
    <scope>NUCLEOTIDE SEQUENCE</scope>
</reference>
<name>A0A9P1DQV4_9DINO</name>